<dbReference type="PANTHER" id="PTHR46411:SF2">
    <property type="entry name" value="AAA+ ATPASE DOMAIN-CONTAINING PROTEIN"/>
    <property type="match status" value="1"/>
</dbReference>
<feature type="domain" description="AAA+ ATPase" evidence="2">
    <location>
        <begin position="508"/>
        <end position="635"/>
    </location>
</feature>
<feature type="compositionally biased region" description="Low complexity" evidence="1">
    <location>
        <begin position="452"/>
        <end position="461"/>
    </location>
</feature>
<feature type="region of interest" description="Disordered" evidence="1">
    <location>
        <begin position="447"/>
        <end position="497"/>
    </location>
</feature>
<dbReference type="PANTHER" id="PTHR46411">
    <property type="entry name" value="FAMILY ATPASE, PUTATIVE-RELATED"/>
    <property type="match status" value="1"/>
</dbReference>
<dbReference type="SUPFAM" id="SSF52540">
    <property type="entry name" value="P-loop containing nucleoside triphosphate hydrolases"/>
    <property type="match status" value="1"/>
</dbReference>
<protein>
    <submittedName>
        <fullName evidence="3">AAA family ATPase</fullName>
    </submittedName>
</protein>
<name>A0AA39WFQ0_9PEZI</name>
<sequence>MATARFRQRNIQRERELAMASSGPSGAPDEAELQEMVGHLTEEDKARRAELEKASMQAELKHLEKRWTKKGRPYVTEPKEEEAEIGSQTNWHEKFALCVTRQYDLENKKIQRTSLQVNSKALRDILNKVITSYPGQIFSTADVAIDFPAPCLYHYRHELAAALDDQEPGSDGHKHLPILLGFIEEQFTEEIRDEINLLSQGVVTYINLWTIFRPGCLIFSYRKGQPCVCKLISYQYIEGGQNPGLQLALEYVDYDGDLFGTRIDSFKLQPYSGTAFIAQLEAYPLSYHPNSEAITATLTARGRRWEAFAGQKHMSYSGVATDTFGFRYNINSRVMVDTFTFHRMEANHAYSVTPFPSAPGVSSPNIIKRRQPWHTGNWDIDYPSAPIAPLTDTQALLSSPTVRGFSFNEKKFLNFFVDKLSPIVWNPSCFDQLVLPQSQKELVQALVAEHTSSSSSSSSPSLSPPSSPPAITNDGSTPDSDTSSPLPFAPPPSSKPQRFDDIIKSKGLGLILVLHGPPGVGKTLTAECVSEFSHLPLYPISSGDLGTTSTLLETRLTRTLDLASTWNAILLIDEADIFLERRSLHDLERNSLVSIFLRVLEYYPGILFLTTNRIKTFDDAFKSRIHVPLKYTNLSKESRLTVWRNFLAKVDEKEVSEEEMRVLSEEGRLNGRQIKNVVRTAKSLAGYKRRRLDYGQLREVMEIQMAFERDLEDVEGEE</sequence>
<dbReference type="InterPro" id="IPR003593">
    <property type="entry name" value="AAA+_ATPase"/>
</dbReference>
<keyword evidence="4" id="KW-1185">Reference proteome</keyword>
<gene>
    <name evidence="3" type="ORF">B0T14DRAFT_528686</name>
</gene>
<dbReference type="Gene3D" id="3.40.50.300">
    <property type="entry name" value="P-loop containing nucleotide triphosphate hydrolases"/>
    <property type="match status" value="1"/>
</dbReference>
<feature type="compositionally biased region" description="Basic residues" evidence="1">
    <location>
        <begin position="1"/>
        <end position="10"/>
    </location>
</feature>
<evidence type="ECO:0000256" key="1">
    <source>
        <dbReference type="SAM" id="MobiDB-lite"/>
    </source>
</evidence>
<dbReference type="CDD" id="cd19481">
    <property type="entry name" value="RecA-like_protease"/>
    <property type="match status" value="1"/>
</dbReference>
<dbReference type="Proteomes" id="UP001175000">
    <property type="component" value="Unassembled WGS sequence"/>
</dbReference>
<reference evidence="3" key="1">
    <citation type="submission" date="2023-06" db="EMBL/GenBank/DDBJ databases">
        <title>Genome-scale phylogeny and comparative genomics of the fungal order Sordariales.</title>
        <authorList>
            <consortium name="Lawrence Berkeley National Laboratory"/>
            <person name="Hensen N."/>
            <person name="Bonometti L."/>
            <person name="Westerberg I."/>
            <person name="Brannstrom I.O."/>
            <person name="Guillou S."/>
            <person name="Cros-Aarteil S."/>
            <person name="Calhoun S."/>
            <person name="Haridas S."/>
            <person name="Kuo A."/>
            <person name="Mondo S."/>
            <person name="Pangilinan J."/>
            <person name="Riley R."/>
            <person name="Labutti K."/>
            <person name="Andreopoulos B."/>
            <person name="Lipzen A."/>
            <person name="Chen C."/>
            <person name="Yanf M."/>
            <person name="Daum C."/>
            <person name="Ng V."/>
            <person name="Clum A."/>
            <person name="Steindorff A."/>
            <person name="Ohm R."/>
            <person name="Martin F."/>
            <person name="Silar P."/>
            <person name="Natvig D."/>
            <person name="Lalanne C."/>
            <person name="Gautier V."/>
            <person name="Ament-Velasquez S.L."/>
            <person name="Kruys A."/>
            <person name="Hutchinson M.I."/>
            <person name="Powell A.J."/>
            <person name="Barry K."/>
            <person name="Miller A.N."/>
            <person name="Grigoriev I.V."/>
            <person name="Debuchy R."/>
            <person name="Gladieux P."/>
            <person name="Thoren M.H."/>
            <person name="Johannesson H."/>
        </authorList>
    </citation>
    <scope>NUCLEOTIDE SEQUENCE</scope>
    <source>
        <strain evidence="3">CBS 606.72</strain>
    </source>
</reference>
<evidence type="ECO:0000313" key="4">
    <source>
        <dbReference type="Proteomes" id="UP001175000"/>
    </source>
</evidence>
<dbReference type="InterPro" id="IPR027417">
    <property type="entry name" value="P-loop_NTPase"/>
</dbReference>
<dbReference type="InterPro" id="IPR054289">
    <property type="entry name" value="DUF7025"/>
</dbReference>
<dbReference type="GO" id="GO:0005524">
    <property type="term" value="F:ATP binding"/>
    <property type="evidence" value="ECO:0007669"/>
    <property type="project" value="InterPro"/>
</dbReference>
<dbReference type="GO" id="GO:0016887">
    <property type="term" value="F:ATP hydrolysis activity"/>
    <property type="evidence" value="ECO:0007669"/>
    <property type="project" value="InterPro"/>
</dbReference>
<feature type="region of interest" description="Disordered" evidence="1">
    <location>
        <begin position="1"/>
        <end position="33"/>
    </location>
</feature>
<feature type="compositionally biased region" description="Low complexity" evidence="1">
    <location>
        <begin position="476"/>
        <end position="486"/>
    </location>
</feature>
<dbReference type="Pfam" id="PF22942">
    <property type="entry name" value="DUF7025"/>
    <property type="match status" value="1"/>
</dbReference>
<dbReference type="Pfam" id="PF00004">
    <property type="entry name" value="AAA"/>
    <property type="match status" value="1"/>
</dbReference>
<evidence type="ECO:0000313" key="3">
    <source>
        <dbReference type="EMBL" id="KAK0614553.1"/>
    </source>
</evidence>
<dbReference type="InterPro" id="IPR003959">
    <property type="entry name" value="ATPase_AAA_core"/>
</dbReference>
<dbReference type="AlphaFoldDB" id="A0AA39WFQ0"/>
<evidence type="ECO:0000259" key="2">
    <source>
        <dbReference type="SMART" id="SM00382"/>
    </source>
</evidence>
<organism evidence="3 4">
    <name type="scientific">Immersiella caudata</name>
    <dbReference type="NCBI Taxonomy" id="314043"/>
    <lineage>
        <taxon>Eukaryota</taxon>
        <taxon>Fungi</taxon>
        <taxon>Dikarya</taxon>
        <taxon>Ascomycota</taxon>
        <taxon>Pezizomycotina</taxon>
        <taxon>Sordariomycetes</taxon>
        <taxon>Sordariomycetidae</taxon>
        <taxon>Sordariales</taxon>
        <taxon>Lasiosphaeriaceae</taxon>
        <taxon>Immersiella</taxon>
    </lineage>
</organism>
<accession>A0AA39WFQ0</accession>
<comment type="caution">
    <text evidence="3">The sequence shown here is derived from an EMBL/GenBank/DDBJ whole genome shotgun (WGS) entry which is preliminary data.</text>
</comment>
<proteinExistence type="predicted"/>
<dbReference type="EMBL" id="JAULSU010000006">
    <property type="protein sequence ID" value="KAK0614553.1"/>
    <property type="molecule type" value="Genomic_DNA"/>
</dbReference>
<dbReference type="SMART" id="SM00382">
    <property type="entry name" value="AAA"/>
    <property type="match status" value="1"/>
</dbReference>